<proteinExistence type="predicted"/>
<feature type="region of interest" description="Disordered" evidence="1">
    <location>
        <begin position="57"/>
        <end position="76"/>
    </location>
</feature>
<name>A0A6J5P6T5_9CAUD</name>
<sequence>MGFDAPERERLHARDARDVIYRLSLNTRKHPKMTHQDPDPSLVYRLSQSGSTGFAAKLAAAESAARADRDPEPGHAVPFQVCRRRMPVTASLAALIAWFHGAVAGQLRAARAWRQDSKHHRTRIKASKRDRRAAKAEAMKRYRAKLRK</sequence>
<reference evidence="3" key="1">
    <citation type="submission" date="2020-04" db="EMBL/GenBank/DDBJ databases">
        <authorList>
            <person name="Chiriac C."/>
            <person name="Salcher M."/>
            <person name="Ghai R."/>
            <person name="Kavagutti S V."/>
        </authorList>
    </citation>
    <scope>NUCLEOTIDE SEQUENCE</scope>
</reference>
<gene>
    <name evidence="2" type="ORF">UFOVP339_39</name>
    <name evidence="3" type="ORF">UFOVP807_2</name>
</gene>
<dbReference type="EMBL" id="LR796757">
    <property type="protein sequence ID" value="CAB4163224.1"/>
    <property type="molecule type" value="Genomic_DNA"/>
</dbReference>
<feature type="compositionally biased region" description="Basic residues" evidence="1">
    <location>
        <begin position="117"/>
        <end position="132"/>
    </location>
</feature>
<dbReference type="EMBL" id="LR796355">
    <property type="protein sequence ID" value="CAB4139359.1"/>
    <property type="molecule type" value="Genomic_DNA"/>
</dbReference>
<organism evidence="3">
    <name type="scientific">uncultured Caudovirales phage</name>
    <dbReference type="NCBI Taxonomy" id="2100421"/>
    <lineage>
        <taxon>Viruses</taxon>
        <taxon>Duplodnaviria</taxon>
        <taxon>Heunggongvirae</taxon>
        <taxon>Uroviricota</taxon>
        <taxon>Caudoviricetes</taxon>
        <taxon>Peduoviridae</taxon>
        <taxon>Maltschvirus</taxon>
        <taxon>Maltschvirus maltsch</taxon>
    </lineage>
</organism>
<protein>
    <submittedName>
        <fullName evidence="3">Uncharacterized protein</fullName>
    </submittedName>
</protein>
<feature type="region of interest" description="Disordered" evidence="1">
    <location>
        <begin position="114"/>
        <end position="148"/>
    </location>
</feature>
<evidence type="ECO:0000313" key="3">
    <source>
        <dbReference type="EMBL" id="CAB4163224.1"/>
    </source>
</evidence>
<evidence type="ECO:0000313" key="2">
    <source>
        <dbReference type="EMBL" id="CAB4139359.1"/>
    </source>
</evidence>
<evidence type="ECO:0000256" key="1">
    <source>
        <dbReference type="SAM" id="MobiDB-lite"/>
    </source>
</evidence>
<accession>A0A6J5P6T5</accession>